<evidence type="ECO:0000313" key="1">
    <source>
        <dbReference type="EMBL" id="MFC6766647.1"/>
    </source>
</evidence>
<proteinExistence type="predicted"/>
<organism evidence="1 2">
    <name type="scientific">Natrinema soli</name>
    <dbReference type="NCBI Taxonomy" id="1930624"/>
    <lineage>
        <taxon>Archaea</taxon>
        <taxon>Methanobacteriati</taxon>
        <taxon>Methanobacteriota</taxon>
        <taxon>Stenosarchaea group</taxon>
        <taxon>Halobacteria</taxon>
        <taxon>Halobacteriales</taxon>
        <taxon>Natrialbaceae</taxon>
        <taxon>Natrinema</taxon>
    </lineage>
</organism>
<dbReference type="EMBL" id="JBHSWV010000277">
    <property type="protein sequence ID" value="MFC6766647.1"/>
    <property type="molecule type" value="Genomic_DNA"/>
</dbReference>
<feature type="non-terminal residue" evidence="1">
    <location>
        <position position="125"/>
    </location>
</feature>
<gene>
    <name evidence="1" type="ORF">ACFQE6_17105</name>
</gene>
<keyword evidence="2" id="KW-1185">Reference proteome</keyword>
<reference evidence="1 2" key="1">
    <citation type="journal article" date="2019" name="Int. J. Syst. Evol. Microbiol.">
        <title>The Global Catalogue of Microorganisms (GCM) 10K type strain sequencing project: providing services to taxonomists for standard genome sequencing and annotation.</title>
        <authorList>
            <consortium name="The Broad Institute Genomics Platform"/>
            <consortium name="The Broad Institute Genome Sequencing Center for Infectious Disease"/>
            <person name="Wu L."/>
            <person name="Ma J."/>
        </authorList>
    </citation>
    <scope>NUCLEOTIDE SEQUENCE [LARGE SCALE GENOMIC DNA]</scope>
    <source>
        <strain evidence="1 2">LMG 29247</strain>
    </source>
</reference>
<dbReference type="AlphaFoldDB" id="A0ABD5SSX5"/>
<evidence type="ECO:0000313" key="2">
    <source>
        <dbReference type="Proteomes" id="UP001596383"/>
    </source>
</evidence>
<dbReference type="Proteomes" id="UP001596383">
    <property type="component" value="Unassembled WGS sequence"/>
</dbReference>
<protein>
    <submittedName>
        <fullName evidence="1">Uncharacterized protein</fullName>
    </submittedName>
</protein>
<name>A0ABD5SSX5_9EURY</name>
<comment type="caution">
    <text evidence="1">The sequence shown here is derived from an EMBL/GenBank/DDBJ whole genome shotgun (WGS) entry which is preliminary data.</text>
</comment>
<accession>A0ABD5SSX5</accession>
<sequence length="125" mass="12728">MNRITVVALALLVTTAALPLAVAGVSTSAASPSQQNDAADASAYAGTHVSFDTSSNALLDYRVDGERVFENVSVASQSDHQRRTGFGSNAELDAVVNLSGLGLELAAQSETRADITTDGSASLSA</sequence>